<proteinExistence type="predicted"/>
<protein>
    <submittedName>
        <fullName evidence="1">Uncharacterized protein</fullName>
    </submittedName>
</protein>
<reference evidence="1 2" key="1">
    <citation type="submission" date="2019-08" db="EMBL/GenBank/DDBJ databases">
        <title>100 year-old enigma solved: identification of Planctomyces bekefii, the type genus and species of the phylum Planctomycetes.</title>
        <authorList>
            <person name="Svetlana D.N."/>
            <person name="Overmann J."/>
        </authorList>
    </citation>
    <scope>NUCLEOTIDE SEQUENCE [LARGE SCALE GENOMIC DNA]</scope>
    <source>
        <strain evidence="1">Phe10_nw2017</strain>
    </source>
</reference>
<dbReference type="AlphaFoldDB" id="A0A5C6MAQ1"/>
<reference evidence="1 2" key="2">
    <citation type="submission" date="2019-08" db="EMBL/GenBank/DDBJ databases">
        <authorList>
            <person name="Henke P."/>
        </authorList>
    </citation>
    <scope>NUCLEOTIDE SEQUENCE [LARGE SCALE GENOMIC DNA]</scope>
    <source>
        <strain evidence="1">Phe10_nw2017</strain>
    </source>
</reference>
<dbReference type="Proteomes" id="UP000321083">
    <property type="component" value="Unassembled WGS sequence"/>
</dbReference>
<comment type="caution">
    <text evidence="1">The sequence shown here is derived from an EMBL/GenBank/DDBJ whole genome shotgun (WGS) entry which is preliminary data.</text>
</comment>
<dbReference type="EMBL" id="SRHE01000121">
    <property type="protein sequence ID" value="TWW10044.1"/>
    <property type="molecule type" value="Genomic_DNA"/>
</dbReference>
<gene>
    <name evidence="1" type="ORF">E3A20_08280</name>
</gene>
<sequence>MGNETWIIETGDAVIQKMGRSDTCNLAPLETLIYCVWVADYGMRNAGDLDSAKDVYSRFHSKARQIAEELSLPLTYEAFALKKNELEQQYFDRFDTMVDEIKHAYASSPRIDA</sequence>
<evidence type="ECO:0000313" key="1">
    <source>
        <dbReference type="EMBL" id="TWW10044.1"/>
    </source>
</evidence>
<keyword evidence="2" id="KW-1185">Reference proteome</keyword>
<accession>A0A5C6MAQ1</accession>
<name>A0A5C6MAQ1_9PLAN</name>
<organism evidence="1 2">
    <name type="scientific">Planctomyces bekefii</name>
    <dbReference type="NCBI Taxonomy" id="1653850"/>
    <lineage>
        <taxon>Bacteria</taxon>
        <taxon>Pseudomonadati</taxon>
        <taxon>Planctomycetota</taxon>
        <taxon>Planctomycetia</taxon>
        <taxon>Planctomycetales</taxon>
        <taxon>Planctomycetaceae</taxon>
        <taxon>Planctomyces</taxon>
    </lineage>
</organism>
<evidence type="ECO:0000313" key="2">
    <source>
        <dbReference type="Proteomes" id="UP000321083"/>
    </source>
</evidence>